<feature type="transmembrane region" description="Helical" evidence="8">
    <location>
        <begin position="156"/>
        <end position="175"/>
    </location>
</feature>
<sequence>MAKRWIWVAAVVAGLVSAGVALGRPAQFRLTDLSVYLGAVDGLAQGSSLYDFTRGAAPFTYPPFAAVVFAPLTWAPTLVVQVAWTVATLGTVAALATLVMHDRRTGIPALAALVTRHRTTGSAALETSRQTTESAALEMSHRTTGSAAPEMSHRPTGIAGAVGVAALVLVVSAPVSSNLKYGQVSLFLVALVVADLLVLRRTGWNGVLIGIAAAVKLTPLIFVPLLWFSGRKRAAVTAAVTFAGCGLAGALALPGDSWRFWAGEIFHVSRLGYITGVGNQSLNGALMRLDVPDHARSVLVLAIGGGIAAAGLVRGVRLARENHWLGAAVVVGAASVVLSPVSWTHHQVWLVAAALLPVAGPAWVRLGWPVTVLALMVLPVTALEPLSESRLLLAILVAALIPVHDGTRSRPREKALLYEETRR</sequence>
<keyword evidence="2" id="KW-1003">Cell membrane</keyword>
<keyword evidence="10" id="KW-1185">Reference proteome</keyword>
<evidence type="ECO:0000256" key="3">
    <source>
        <dbReference type="ARBA" id="ARBA00022679"/>
    </source>
</evidence>
<dbReference type="OrthoDB" id="9774600at2"/>
<organism evidence="9 10">
    <name type="scientific">Paractinoplanes brasiliensis</name>
    <dbReference type="NCBI Taxonomy" id="52695"/>
    <lineage>
        <taxon>Bacteria</taxon>
        <taxon>Bacillati</taxon>
        <taxon>Actinomycetota</taxon>
        <taxon>Actinomycetes</taxon>
        <taxon>Micromonosporales</taxon>
        <taxon>Micromonosporaceae</taxon>
        <taxon>Paractinoplanes</taxon>
    </lineage>
</organism>
<evidence type="ECO:0000313" key="9">
    <source>
        <dbReference type="EMBL" id="TDO42492.1"/>
    </source>
</evidence>
<dbReference type="InterPro" id="IPR018584">
    <property type="entry name" value="GT87"/>
</dbReference>
<dbReference type="Pfam" id="PF09594">
    <property type="entry name" value="GT87"/>
    <property type="match status" value="1"/>
</dbReference>
<proteinExistence type="inferred from homology"/>
<protein>
    <submittedName>
        <fullName evidence="9">Alpha-1,2-mannosyltransferase</fullName>
    </submittedName>
</protein>
<keyword evidence="5 8" id="KW-1133">Transmembrane helix</keyword>
<dbReference type="Proteomes" id="UP000294901">
    <property type="component" value="Unassembled WGS sequence"/>
</dbReference>
<keyword evidence="6 8" id="KW-0472">Membrane</keyword>
<feature type="transmembrane region" description="Helical" evidence="8">
    <location>
        <begin position="297"/>
        <end position="316"/>
    </location>
</feature>
<dbReference type="EMBL" id="SNWR01000001">
    <property type="protein sequence ID" value="TDO42492.1"/>
    <property type="molecule type" value="Genomic_DNA"/>
</dbReference>
<keyword evidence="9" id="KW-0328">Glycosyltransferase</keyword>
<dbReference type="AlphaFoldDB" id="A0A4R6K2E6"/>
<reference evidence="9 10" key="1">
    <citation type="submission" date="2019-03" db="EMBL/GenBank/DDBJ databases">
        <title>Sequencing the genomes of 1000 actinobacteria strains.</title>
        <authorList>
            <person name="Klenk H.-P."/>
        </authorList>
    </citation>
    <scope>NUCLEOTIDE SEQUENCE [LARGE SCALE GENOMIC DNA]</scope>
    <source>
        <strain evidence="9 10">DSM 43805</strain>
    </source>
</reference>
<comment type="subcellular location">
    <subcellularLocation>
        <location evidence="1">Cell membrane</location>
        <topology evidence="1">Multi-pass membrane protein</topology>
    </subcellularLocation>
</comment>
<feature type="transmembrane region" description="Helical" evidence="8">
    <location>
        <begin position="234"/>
        <end position="253"/>
    </location>
</feature>
<evidence type="ECO:0000256" key="5">
    <source>
        <dbReference type="ARBA" id="ARBA00022989"/>
    </source>
</evidence>
<evidence type="ECO:0000256" key="7">
    <source>
        <dbReference type="ARBA" id="ARBA00024033"/>
    </source>
</evidence>
<feature type="transmembrane region" description="Helical" evidence="8">
    <location>
        <begin position="206"/>
        <end position="228"/>
    </location>
</feature>
<gene>
    <name evidence="9" type="ORF">C8E87_6264</name>
</gene>
<comment type="similarity">
    <text evidence="7">Belongs to the glycosyltransferase 87 family.</text>
</comment>
<evidence type="ECO:0000256" key="8">
    <source>
        <dbReference type="SAM" id="Phobius"/>
    </source>
</evidence>
<evidence type="ECO:0000256" key="2">
    <source>
        <dbReference type="ARBA" id="ARBA00022475"/>
    </source>
</evidence>
<dbReference type="RefSeq" id="WP_133876369.1">
    <property type="nucleotide sequence ID" value="NZ_BOMD01000088.1"/>
</dbReference>
<keyword evidence="3 9" id="KW-0808">Transferase</keyword>
<name>A0A4R6K2E6_9ACTN</name>
<evidence type="ECO:0000256" key="4">
    <source>
        <dbReference type="ARBA" id="ARBA00022692"/>
    </source>
</evidence>
<dbReference type="GO" id="GO:0016758">
    <property type="term" value="F:hexosyltransferase activity"/>
    <property type="evidence" value="ECO:0007669"/>
    <property type="project" value="InterPro"/>
</dbReference>
<evidence type="ECO:0000256" key="1">
    <source>
        <dbReference type="ARBA" id="ARBA00004651"/>
    </source>
</evidence>
<feature type="transmembrane region" description="Helical" evidence="8">
    <location>
        <begin position="78"/>
        <end position="100"/>
    </location>
</feature>
<evidence type="ECO:0000256" key="6">
    <source>
        <dbReference type="ARBA" id="ARBA00023136"/>
    </source>
</evidence>
<comment type="caution">
    <text evidence="9">The sequence shown here is derived from an EMBL/GenBank/DDBJ whole genome shotgun (WGS) entry which is preliminary data.</text>
</comment>
<accession>A0A4R6K2E6</accession>
<keyword evidence="4 8" id="KW-0812">Transmembrane</keyword>
<feature type="transmembrane region" description="Helical" evidence="8">
    <location>
        <begin position="322"/>
        <end position="341"/>
    </location>
</feature>
<evidence type="ECO:0000313" key="10">
    <source>
        <dbReference type="Proteomes" id="UP000294901"/>
    </source>
</evidence>
<dbReference type="GO" id="GO:0005886">
    <property type="term" value="C:plasma membrane"/>
    <property type="evidence" value="ECO:0007669"/>
    <property type="project" value="UniProtKB-SubCell"/>
</dbReference>